<reference evidence="4" key="1">
    <citation type="submission" date="2022-11" db="EMBL/GenBank/DDBJ databases">
        <authorList>
            <person name="Hyden B.L."/>
            <person name="Feng K."/>
            <person name="Yates T."/>
            <person name="Jawdy S."/>
            <person name="Smart L.B."/>
            <person name="Muchero W."/>
        </authorList>
    </citation>
    <scope>NUCLEOTIDE SEQUENCE</scope>
    <source>
        <tissue evidence="4">Shoot tip</tissue>
    </source>
</reference>
<dbReference type="SMART" id="SM01326">
    <property type="entry name" value="PTEN_C2"/>
    <property type="match status" value="1"/>
</dbReference>
<sequence length="391" mass="43434">MEEVIKFFETHHKGKYKVYNLCSERLYDASRFGGKVACFPFDDHNCPPLQLITSFCQTFSFSLSSSQLLRRPLITSTRKDVWMGRLSFFQVRFGMSNTFERTLTYFNGENQPERRCMLRGFRLHQCPYWIRPSITISNNSGVLFSTRKHPKTKDLMPEDFWIRVPKKKMVVFALPGEPGLTELAGDFKIHFHDRQGDFYWFRIEKFLNGSDLDGFDKRKLPSPGFQVEVVMIDYDGTLPARSKVDSARKGSDVSSSGHVAATDGGVAGHSNRSDMAENDDVFSDSEGEETGVSKSRQAQAASGTGLSQPGHASNTTTEQMRNLTQVAEQLSLRSHEPSQINASKEPAAGGAGNPASGTEIHHLNSGGASDIKAIAADASVFTFGDEDDESE</sequence>
<dbReference type="Pfam" id="PF22918">
    <property type="entry name" value="PTEN2_C2"/>
    <property type="match status" value="1"/>
</dbReference>
<proteinExistence type="predicted"/>
<feature type="compositionally biased region" description="Acidic residues" evidence="2">
    <location>
        <begin position="276"/>
        <end position="289"/>
    </location>
</feature>
<keyword evidence="1" id="KW-0904">Protein phosphatase</keyword>
<evidence type="ECO:0000256" key="2">
    <source>
        <dbReference type="SAM" id="MobiDB-lite"/>
    </source>
</evidence>
<evidence type="ECO:0000259" key="3">
    <source>
        <dbReference type="PROSITE" id="PS51182"/>
    </source>
</evidence>
<evidence type="ECO:0000313" key="4">
    <source>
        <dbReference type="EMBL" id="KAJ6733169.1"/>
    </source>
</evidence>
<comment type="caution">
    <text evidence="4">The sequence shown here is derived from an EMBL/GenBank/DDBJ whole genome shotgun (WGS) entry which is preliminary data.</text>
</comment>
<reference evidence="4" key="2">
    <citation type="journal article" date="2023" name="Int. J. Mol. Sci.">
        <title>De Novo Assembly and Annotation of 11 Diverse Shrub Willow (Salix) Genomes Reveals Novel Gene Organization in Sex-Linked Regions.</title>
        <authorList>
            <person name="Hyden B."/>
            <person name="Feng K."/>
            <person name="Yates T.B."/>
            <person name="Jawdy S."/>
            <person name="Cereghino C."/>
            <person name="Smart L.B."/>
            <person name="Muchero W."/>
        </authorList>
    </citation>
    <scope>NUCLEOTIDE SEQUENCE</scope>
    <source>
        <tissue evidence="4">Shoot tip</tissue>
    </source>
</reference>
<dbReference type="InterPro" id="IPR014020">
    <property type="entry name" value="Tensin_C2-dom"/>
</dbReference>
<organism evidence="4 5">
    <name type="scientific">Salix koriyanagi</name>
    <dbReference type="NCBI Taxonomy" id="2511006"/>
    <lineage>
        <taxon>Eukaryota</taxon>
        <taxon>Viridiplantae</taxon>
        <taxon>Streptophyta</taxon>
        <taxon>Embryophyta</taxon>
        <taxon>Tracheophyta</taxon>
        <taxon>Spermatophyta</taxon>
        <taxon>Magnoliopsida</taxon>
        <taxon>eudicotyledons</taxon>
        <taxon>Gunneridae</taxon>
        <taxon>Pentapetalae</taxon>
        <taxon>rosids</taxon>
        <taxon>fabids</taxon>
        <taxon>Malpighiales</taxon>
        <taxon>Salicaceae</taxon>
        <taxon>Saliceae</taxon>
        <taxon>Salix</taxon>
    </lineage>
</organism>
<feature type="region of interest" description="Disordered" evidence="2">
    <location>
        <begin position="330"/>
        <end position="365"/>
    </location>
</feature>
<gene>
    <name evidence="4" type="ORF">OIU74_005016</name>
</gene>
<dbReference type="InterPro" id="IPR055183">
    <property type="entry name" value="PTEN2A/B_C2"/>
</dbReference>
<keyword evidence="1" id="KW-0378">Hydrolase</keyword>
<dbReference type="InterPro" id="IPR051281">
    <property type="entry name" value="Dual-spec_lipid-protein_phosph"/>
</dbReference>
<dbReference type="SUPFAM" id="SSF52799">
    <property type="entry name" value="(Phosphotyrosine protein) phosphatases II"/>
    <property type="match status" value="1"/>
</dbReference>
<dbReference type="EMBL" id="JAPFFM010000011">
    <property type="protein sequence ID" value="KAJ6733169.1"/>
    <property type="molecule type" value="Genomic_DNA"/>
</dbReference>
<dbReference type="Gene3D" id="3.90.190.10">
    <property type="entry name" value="Protein tyrosine phosphatase superfamily"/>
    <property type="match status" value="1"/>
</dbReference>
<accession>A0A9Q0ZG12</accession>
<name>A0A9Q0ZG12_9ROSI</name>
<feature type="domain" description="C2 tensin-type" evidence="3">
    <location>
        <begin position="113"/>
        <end position="234"/>
    </location>
</feature>
<feature type="compositionally biased region" description="Polar residues" evidence="2">
    <location>
        <begin position="330"/>
        <end position="342"/>
    </location>
</feature>
<dbReference type="InterPro" id="IPR029021">
    <property type="entry name" value="Prot-tyrosine_phosphatase-like"/>
</dbReference>
<dbReference type="PROSITE" id="PS51182">
    <property type="entry name" value="C2_TENSIN"/>
    <property type="match status" value="1"/>
</dbReference>
<evidence type="ECO:0000256" key="1">
    <source>
        <dbReference type="ARBA" id="ARBA00022912"/>
    </source>
</evidence>
<protein>
    <submittedName>
        <fullName evidence="4">PHOSPHATASE WITH HOMOLOGY TO TENSIN</fullName>
    </submittedName>
</protein>
<dbReference type="GO" id="GO:0004721">
    <property type="term" value="F:phosphoprotein phosphatase activity"/>
    <property type="evidence" value="ECO:0007669"/>
    <property type="project" value="UniProtKB-KW"/>
</dbReference>
<feature type="region of interest" description="Disordered" evidence="2">
    <location>
        <begin position="242"/>
        <end position="314"/>
    </location>
</feature>
<dbReference type="GO" id="GO:0016314">
    <property type="term" value="F:phosphatidylinositol-3,4,5-trisphosphate 3-phosphatase activity"/>
    <property type="evidence" value="ECO:0007669"/>
    <property type="project" value="TreeGrafter"/>
</dbReference>
<feature type="compositionally biased region" description="Basic and acidic residues" evidence="2">
    <location>
        <begin position="242"/>
        <end position="251"/>
    </location>
</feature>
<feature type="compositionally biased region" description="Polar residues" evidence="2">
    <location>
        <begin position="292"/>
        <end position="314"/>
    </location>
</feature>
<dbReference type="AlphaFoldDB" id="A0A9Q0ZG12"/>
<dbReference type="Proteomes" id="UP001151752">
    <property type="component" value="Chromosome 7"/>
</dbReference>
<keyword evidence="5" id="KW-1185">Reference proteome</keyword>
<evidence type="ECO:0000313" key="5">
    <source>
        <dbReference type="Proteomes" id="UP001151752"/>
    </source>
</evidence>
<dbReference type="PANTHER" id="PTHR12305">
    <property type="entry name" value="PHOSPHATASE WITH HOMOLOGY TO TENSIN"/>
    <property type="match status" value="1"/>
</dbReference>
<dbReference type="PANTHER" id="PTHR12305:SF87">
    <property type="entry name" value="PHOSPHATIDYLINOSITOL 3,4,5-TRISPHOSPHATE 3-PHOSPHATASE AND PROTEIN-TYROSINE-PHOSPHATASE PTEN2B"/>
    <property type="match status" value="1"/>
</dbReference>
<dbReference type="GO" id="GO:0005829">
    <property type="term" value="C:cytosol"/>
    <property type="evidence" value="ECO:0007669"/>
    <property type="project" value="TreeGrafter"/>
</dbReference>